<proteinExistence type="predicted"/>
<comment type="caution">
    <text evidence="1">The sequence shown here is derived from an EMBL/GenBank/DDBJ whole genome shotgun (WGS) entry which is preliminary data.</text>
</comment>
<organism evidence="1">
    <name type="scientific">marine sediment metagenome</name>
    <dbReference type="NCBI Taxonomy" id="412755"/>
    <lineage>
        <taxon>unclassified sequences</taxon>
        <taxon>metagenomes</taxon>
        <taxon>ecological metagenomes</taxon>
    </lineage>
</organism>
<name>A0A0F9R9Q5_9ZZZZ</name>
<protein>
    <submittedName>
        <fullName evidence="1">Uncharacterized protein</fullName>
    </submittedName>
</protein>
<sequence>MAKFPPDENDMAKAYNTIAEAARFLDEVVFIGSSRVSEQLSKACPICGCSKDYGHSEKCELRKMVSESSLLGTDLRSALSTFAIMESILVEQRSEDKEGE</sequence>
<dbReference type="EMBL" id="LAZR01003107">
    <property type="protein sequence ID" value="KKN21916.1"/>
    <property type="molecule type" value="Genomic_DNA"/>
</dbReference>
<gene>
    <name evidence="1" type="ORF">LCGC14_0920460</name>
</gene>
<evidence type="ECO:0000313" key="1">
    <source>
        <dbReference type="EMBL" id="KKN21916.1"/>
    </source>
</evidence>
<dbReference type="AlphaFoldDB" id="A0A0F9R9Q5"/>
<reference evidence="1" key="1">
    <citation type="journal article" date="2015" name="Nature">
        <title>Complex archaea that bridge the gap between prokaryotes and eukaryotes.</title>
        <authorList>
            <person name="Spang A."/>
            <person name="Saw J.H."/>
            <person name="Jorgensen S.L."/>
            <person name="Zaremba-Niedzwiedzka K."/>
            <person name="Martijn J."/>
            <person name="Lind A.E."/>
            <person name="van Eijk R."/>
            <person name="Schleper C."/>
            <person name="Guy L."/>
            <person name="Ettema T.J."/>
        </authorList>
    </citation>
    <scope>NUCLEOTIDE SEQUENCE</scope>
</reference>
<accession>A0A0F9R9Q5</accession>